<keyword evidence="3" id="KW-1185">Reference proteome</keyword>
<reference evidence="3" key="1">
    <citation type="submission" date="2019-08" db="EMBL/GenBank/DDBJ databases">
        <title>Limnoglobus roseus gen. nov., sp. nov., a novel freshwater planctomycete with a giant genome from the family Gemmataceae.</title>
        <authorList>
            <person name="Kulichevskaya I.S."/>
            <person name="Naumoff D.G."/>
            <person name="Miroshnikov K."/>
            <person name="Ivanova A."/>
            <person name="Philippov D.A."/>
            <person name="Hakobyan A."/>
            <person name="Rijpstra I.C."/>
            <person name="Sinninghe Damste J.S."/>
            <person name="Liesack W."/>
            <person name="Dedysh S.N."/>
        </authorList>
    </citation>
    <scope>NUCLEOTIDE SEQUENCE [LARGE SCALE GENOMIC DNA]</scope>
    <source>
        <strain evidence="3">PX52</strain>
    </source>
</reference>
<dbReference type="KEGG" id="lrs:PX52LOC_07987"/>
<feature type="region of interest" description="Disordered" evidence="1">
    <location>
        <begin position="41"/>
        <end position="66"/>
    </location>
</feature>
<dbReference type="AlphaFoldDB" id="A0A5C1AS55"/>
<accession>A0A5C1AS55</accession>
<proteinExistence type="predicted"/>
<evidence type="ECO:0000313" key="3">
    <source>
        <dbReference type="Proteomes" id="UP000324974"/>
    </source>
</evidence>
<sequence>MDPNDFFPAAADFAISATTVTTDAILVAVRCAAPTADCPTCHRPSDRVHSRYARTGSPTSPSSTGG</sequence>
<dbReference type="Proteomes" id="UP000324974">
    <property type="component" value="Chromosome"/>
</dbReference>
<dbReference type="EMBL" id="CP042425">
    <property type="protein sequence ID" value="QEL20866.1"/>
    <property type="molecule type" value="Genomic_DNA"/>
</dbReference>
<organism evidence="2 3">
    <name type="scientific">Limnoglobus roseus</name>
    <dbReference type="NCBI Taxonomy" id="2598579"/>
    <lineage>
        <taxon>Bacteria</taxon>
        <taxon>Pseudomonadati</taxon>
        <taxon>Planctomycetota</taxon>
        <taxon>Planctomycetia</taxon>
        <taxon>Gemmatales</taxon>
        <taxon>Gemmataceae</taxon>
        <taxon>Limnoglobus</taxon>
    </lineage>
</organism>
<evidence type="ECO:0008006" key="4">
    <source>
        <dbReference type="Google" id="ProtNLM"/>
    </source>
</evidence>
<evidence type="ECO:0000256" key="1">
    <source>
        <dbReference type="SAM" id="MobiDB-lite"/>
    </source>
</evidence>
<feature type="compositionally biased region" description="Low complexity" evidence="1">
    <location>
        <begin position="55"/>
        <end position="66"/>
    </location>
</feature>
<dbReference type="RefSeq" id="WP_149115118.1">
    <property type="nucleotide sequence ID" value="NZ_CP042425.1"/>
</dbReference>
<name>A0A5C1AS55_9BACT</name>
<evidence type="ECO:0000313" key="2">
    <source>
        <dbReference type="EMBL" id="QEL20866.1"/>
    </source>
</evidence>
<gene>
    <name evidence="2" type="ORF">PX52LOC_07987</name>
</gene>
<protein>
    <recommendedName>
        <fullName evidence="4">ISL3 family transposase</fullName>
    </recommendedName>
</protein>